<organism evidence="2 3">
    <name type="scientific">Geofilum rubicundum JCM 15548</name>
    <dbReference type="NCBI Taxonomy" id="1236989"/>
    <lineage>
        <taxon>Bacteria</taxon>
        <taxon>Pseudomonadati</taxon>
        <taxon>Bacteroidota</taxon>
        <taxon>Bacteroidia</taxon>
        <taxon>Marinilabiliales</taxon>
        <taxon>Marinilabiliaceae</taxon>
        <taxon>Geofilum</taxon>
    </lineage>
</organism>
<feature type="domain" description="NAD(P)-binding" evidence="1">
    <location>
        <begin position="13"/>
        <end position="156"/>
    </location>
</feature>
<sequence length="197" mass="21894">MTNTIHKKALIAGSTGLVGNEILQQLLSDPQYTEIHVPGRRAPEVSDPRVIFHPTDFMQLDDLPPKGINEVYCALGTTIKKAGSKEQFRQVDFDAVVNLARWAAAADVDHFVVVSSIGAHPKSGTFYLRTKGQMEQVLKTCRLNNLTIVRPALLLGQRQEFRLGETISTWFMKPLQFLLAGPLKKYRPIEAAQVAKA</sequence>
<gene>
    <name evidence="2" type="ORF">JCM15548_14592</name>
</gene>
<evidence type="ECO:0000313" key="3">
    <source>
        <dbReference type="Proteomes" id="UP000032900"/>
    </source>
</evidence>
<accession>A0A0E9LQ53</accession>
<dbReference type="OrthoDB" id="9798632at2"/>
<dbReference type="Pfam" id="PF13460">
    <property type="entry name" value="NAD_binding_10"/>
    <property type="match status" value="1"/>
</dbReference>
<dbReference type="SUPFAM" id="SSF51735">
    <property type="entry name" value="NAD(P)-binding Rossmann-fold domains"/>
    <property type="match status" value="1"/>
</dbReference>
<dbReference type="InterPro" id="IPR036291">
    <property type="entry name" value="NAD(P)-bd_dom_sf"/>
</dbReference>
<evidence type="ECO:0000313" key="2">
    <source>
        <dbReference type="EMBL" id="GAO27742.1"/>
    </source>
</evidence>
<dbReference type="Proteomes" id="UP000032900">
    <property type="component" value="Unassembled WGS sequence"/>
</dbReference>
<proteinExistence type="predicted"/>
<dbReference type="Gene3D" id="3.40.50.720">
    <property type="entry name" value="NAD(P)-binding Rossmann-like Domain"/>
    <property type="match status" value="1"/>
</dbReference>
<reference evidence="2 3" key="1">
    <citation type="journal article" date="2015" name="Microbes Environ.">
        <title>Distribution and evolution of nitrogen fixation genes in the phylum bacteroidetes.</title>
        <authorList>
            <person name="Inoue J."/>
            <person name="Oshima K."/>
            <person name="Suda W."/>
            <person name="Sakamoto M."/>
            <person name="Iino T."/>
            <person name="Noda S."/>
            <person name="Hongoh Y."/>
            <person name="Hattori M."/>
            <person name="Ohkuma M."/>
        </authorList>
    </citation>
    <scope>NUCLEOTIDE SEQUENCE [LARGE SCALE GENOMIC DNA]</scope>
    <source>
        <strain evidence="2">JCM 15548</strain>
    </source>
</reference>
<dbReference type="PANTHER" id="PTHR14097">
    <property type="entry name" value="OXIDOREDUCTASE HTATIP2"/>
    <property type="match status" value="1"/>
</dbReference>
<dbReference type="STRING" id="1236989.JCM15548_14592"/>
<keyword evidence="3" id="KW-1185">Reference proteome</keyword>
<name>A0A0E9LQ53_9BACT</name>
<dbReference type="AlphaFoldDB" id="A0A0E9LQ53"/>
<dbReference type="PANTHER" id="PTHR14097:SF7">
    <property type="entry name" value="OXIDOREDUCTASE HTATIP2"/>
    <property type="match status" value="1"/>
</dbReference>
<comment type="caution">
    <text evidence="2">The sequence shown here is derived from an EMBL/GenBank/DDBJ whole genome shotgun (WGS) entry which is preliminary data.</text>
</comment>
<dbReference type="InterPro" id="IPR016040">
    <property type="entry name" value="NAD(P)-bd_dom"/>
</dbReference>
<protein>
    <submittedName>
        <fullName evidence="2">Oxidoreductase</fullName>
    </submittedName>
</protein>
<dbReference type="RefSeq" id="WP_083985268.1">
    <property type="nucleotide sequence ID" value="NZ_BAZW01000092.1"/>
</dbReference>
<dbReference type="EMBL" id="BAZW01000092">
    <property type="protein sequence ID" value="GAO27742.1"/>
    <property type="molecule type" value="Genomic_DNA"/>
</dbReference>
<evidence type="ECO:0000259" key="1">
    <source>
        <dbReference type="Pfam" id="PF13460"/>
    </source>
</evidence>